<gene>
    <name evidence="1" type="ORF">AGRHK599_LOCUS1219</name>
</gene>
<evidence type="ECO:0000313" key="1">
    <source>
        <dbReference type="EMBL" id="CAD0211194.1"/>
    </source>
</evidence>
<accession>A0AAN2A1J9</accession>
<dbReference type="AlphaFoldDB" id="A0AAN2A1J9"/>
<evidence type="ECO:0008006" key="3">
    <source>
        <dbReference type="Google" id="ProtNLM"/>
    </source>
</evidence>
<dbReference type="KEGG" id="aro:B0909_05585"/>
<evidence type="ECO:0000313" key="2">
    <source>
        <dbReference type="Proteomes" id="UP000528185"/>
    </source>
</evidence>
<comment type="caution">
    <text evidence="1">The sequence shown here is derived from an EMBL/GenBank/DDBJ whole genome shotgun (WGS) entry which is preliminary data.</text>
</comment>
<organism evidence="1 2">
    <name type="scientific">Rhizobium rhizogenes</name>
    <name type="common">Agrobacterium rhizogenes</name>
    <dbReference type="NCBI Taxonomy" id="359"/>
    <lineage>
        <taxon>Bacteria</taxon>
        <taxon>Pseudomonadati</taxon>
        <taxon>Pseudomonadota</taxon>
        <taxon>Alphaproteobacteria</taxon>
        <taxon>Hyphomicrobiales</taxon>
        <taxon>Rhizobiaceae</taxon>
        <taxon>Rhizobium/Agrobacterium group</taxon>
        <taxon>Rhizobium</taxon>
    </lineage>
</organism>
<protein>
    <recommendedName>
        <fullName evidence="3">DUF2190 family protein</fullName>
    </recommendedName>
</protein>
<dbReference type="Proteomes" id="UP000528185">
    <property type="component" value="Unassembled WGS sequence"/>
</dbReference>
<reference evidence="1 2" key="1">
    <citation type="submission" date="2020-06" db="EMBL/GenBank/DDBJ databases">
        <authorList>
            <person name="De Coninck B."/>
            <person name="Ibrahim H."/>
        </authorList>
    </citation>
    <scope>NUCLEOTIDE SEQUENCE [LARGE SCALE GENOMIC DNA]</scope>
    <source>
        <strain evidence="1">Ag_rhizogenes_K599</strain>
    </source>
</reference>
<proteinExistence type="predicted"/>
<dbReference type="InterPro" id="IPR054438">
    <property type="entry name" value="Struct_cement_gp24/gp6"/>
</dbReference>
<dbReference type="Pfam" id="PF22758">
    <property type="entry name" value="Phage_cement"/>
    <property type="match status" value="1"/>
</dbReference>
<sequence length="157" mass="16087">MAITYRDTLTAYAVGRRANMEEWNTITRTLEGTTALGFGVPAIAGTGAHTCAPLTAAAQNVLGITEASLTLPRPGDQYAQYDNVGICESGVIGVLLGANVTKGAQARYDLTNKVWTGAAASATVLTIPGAQFDEAGSSGAVGIVRYRRPVPSVSAGA</sequence>
<dbReference type="RefSeq" id="WP_065115669.1">
    <property type="nucleotide sequence ID" value="NZ_CAICSX020000001.1"/>
</dbReference>
<name>A0AAN2A1J9_RHIRH</name>
<dbReference type="EMBL" id="CAICSX020000001">
    <property type="protein sequence ID" value="CAD0211194.1"/>
    <property type="molecule type" value="Genomic_DNA"/>
</dbReference>